<dbReference type="VEuPathDB" id="FungiDB:SDRG_07461"/>
<feature type="region of interest" description="Disordered" evidence="1">
    <location>
        <begin position="374"/>
        <end position="403"/>
    </location>
</feature>
<organism evidence="2 3">
    <name type="scientific">Saprolegnia diclina (strain VS20)</name>
    <dbReference type="NCBI Taxonomy" id="1156394"/>
    <lineage>
        <taxon>Eukaryota</taxon>
        <taxon>Sar</taxon>
        <taxon>Stramenopiles</taxon>
        <taxon>Oomycota</taxon>
        <taxon>Saprolegniomycetes</taxon>
        <taxon>Saprolegniales</taxon>
        <taxon>Saprolegniaceae</taxon>
        <taxon>Saprolegnia</taxon>
    </lineage>
</organism>
<accession>T0RRU7</accession>
<evidence type="ECO:0000313" key="3">
    <source>
        <dbReference type="Proteomes" id="UP000030762"/>
    </source>
</evidence>
<dbReference type="AlphaFoldDB" id="T0RRU7"/>
<feature type="compositionally biased region" description="Polar residues" evidence="1">
    <location>
        <begin position="160"/>
        <end position="169"/>
    </location>
</feature>
<dbReference type="OrthoDB" id="122837at2759"/>
<dbReference type="EMBL" id="JH767152">
    <property type="protein sequence ID" value="EQC35233.1"/>
    <property type="molecule type" value="Genomic_DNA"/>
</dbReference>
<dbReference type="GeneID" id="19948188"/>
<reference evidence="2 3" key="1">
    <citation type="submission" date="2012-04" db="EMBL/GenBank/DDBJ databases">
        <title>The Genome Sequence of Saprolegnia declina VS20.</title>
        <authorList>
            <consortium name="The Broad Institute Genome Sequencing Platform"/>
            <person name="Russ C."/>
            <person name="Nusbaum C."/>
            <person name="Tyler B."/>
            <person name="van West P."/>
            <person name="Dieguez-Uribeondo J."/>
            <person name="de Bruijn I."/>
            <person name="Tripathy S."/>
            <person name="Jiang R."/>
            <person name="Young S.K."/>
            <person name="Zeng Q."/>
            <person name="Gargeya S."/>
            <person name="Fitzgerald M."/>
            <person name="Haas B."/>
            <person name="Abouelleil A."/>
            <person name="Alvarado L."/>
            <person name="Arachchi H.M."/>
            <person name="Berlin A."/>
            <person name="Chapman S.B."/>
            <person name="Goldberg J."/>
            <person name="Griggs A."/>
            <person name="Gujja S."/>
            <person name="Hansen M."/>
            <person name="Howarth C."/>
            <person name="Imamovic A."/>
            <person name="Larimer J."/>
            <person name="McCowen C."/>
            <person name="Montmayeur A."/>
            <person name="Murphy C."/>
            <person name="Neiman D."/>
            <person name="Pearson M."/>
            <person name="Priest M."/>
            <person name="Roberts A."/>
            <person name="Saif S."/>
            <person name="Shea T."/>
            <person name="Sisk P."/>
            <person name="Sykes S."/>
            <person name="Wortman J."/>
            <person name="Nusbaum C."/>
            <person name="Birren B."/>
        </authorList>
    </citation>
    <scope>NUCLEOTIDE SEQUENCE [LARGE SCALE GENOMIC DNA]</scope>
    <source>
        <strain evidence="2 3">VS20</strain>
    </source>
</reference>
<evidence type="ECO:0008006" key="4">
    <source>
        <dbReference type="Google" id="ProtNLM"/>
    </source>
</evidence>
<feature type="region of interest" description="Disordered" evidence="1">
    <location>
        <begin position="147"/>
        <end position="192"/>
    </location>
</feature>
<protein>
    <recommendedName>
        <fullName evidence="4">Calponin-homology (CH) domain-containing protein</fullName>
    </recommendedName>
</protein>
<evidence type="ECO:0000313" key="2">
    <source>
        <dbReference type="EMBL" id="EQC35233.1"/>
    </source>
</evidence>
<dbReference type="RefSeq" id="XP_008611517.1">
    <property type="nucleotide sequence ID" value="XM_008613295.1"/>
</dbReference>
<dbReference type="Proteomes" id="UP000030762">
    <property type="component" value="Unassembled WGS sequence"/>
</dbReference>
<name>T0RRU7_SAPDV</name>
<dbReference type="eggNOG" id="ENOG502SB7K">
    <property type="taxonomic scope" value="Eukaryota"/>
</dbReference>
<gene>
    <name evidence="2" type="ORF">SDRG_07461</name>
</gene>
<sequence length="804" mass="88779">MTCGGGQSDHEDKQLLHWVNSLPVASCLLVDSFDQLRSGDVFCDIFRLVHHNENDGVRVILGPPAQKLQTVLTSVLQLVSAAEWSHRYLLREPETILDILDGSQIAIATLLRALKKRWDLVARQVQHRDKLDAQLQRQIEKQLPLPAAARQPKSPPHGWNPSTQQSVKASTKRVPETPSARPCARSTPNRGHRRMVDAADAPYDPRALGATPKTTRATDLAEFSAHMAETKRATAFAICKWIRSLGIALGFEASLEKATASSFLTSAANAFKDGVIICQLTAVAVYHLGASSAKAKLRPVAAQPGTFVPQGCCLQPVTLAQKRHNLQLALHLLREIPEVTHPVVCALDLYDPLASAFDKHIWTLLRVLYKLSRNKERSPPPSRDRPVPSPPPAPPTERSGSKNEVVFPSVSSEQVHAVRDWLQHLGLDASSTSTGLLADPYRNGSFLCDVLNRLVARDRELTFHRSPKTLHQAKANLQAGFHCLHAQRISLPPLYWSLEHGYGLLKGHFHAVYGFWWHLQQSLQASTPVTPPAPPAIGHELGTRKILVAEWLRAKGFLNDLRTITATQQHWSFEMLKPCLVNGTLLLAMALALTQSRNGVCHVVLDPMPTSVARAHIAEALEHLRSMPSMPQRFLWCEDKVRAGDDVVLLGLLEDLQSLGDTPEVAAPRRGLPRAVVSTAHLLPIREEDDDDATDAGSTNLECVHTQAAISSSRQWREIDIDTDFDLLPRAHADGFEIEEEARPPSLPSPQAPPQFIRRQSMGPQPVVANAALPAVETELLTTWLEHLQIKPIPRLEVVQPLKA</sequence>
<proteinExistence type="predicted"/>
<dbReference type="InParanoid" id="T0RRU7"/>
<evidence type="ECO:0000256" key="1">
    <source>
        <dbReference type="SAM" id="MobiDB-lite"/>
    </source>
</evidence>
<keyword evidence="3" id="KW-1185">Reference proteome</keyword>
<feature type="compositionally biased region" description="Basic and acidic residues" evidence="1">
    <location>
        <begin position="374"/>
        <end position="386"/>
    </location>
</feature>